<dbReference type="PANTHER" id="PTHR35699:SF1">
    <property type="entry name" value="F2J10.10 PROTEIN"/>
    <property type="match status" value="1"/>
</dbReference>
<evidence type="ECO:0000313" key="3">
    <source>
        <dbReference type="EMBL" id="CAD9203493.1"/>
    </source>
</evidence>
<keyword evidence="2" id="KW-0472">Membrane</keyword>
<dbReference type="PANTHER" id="PTHR35699">
    <property type="entry name" value="F2J10.10 PROTEIN"/>
    <property type="match status" value="1"/>
</dbReference>
<evidence type="ECO:0000256" key="1">
    <source>
        <dbReference type="SAM" id="MobiDB-lite"/>
    </source>
</evidence>
<feature type="compositionally biased region" description="Low complexity" evidence="1">
    <location>
        <begin position="104"/>
        <end position="116"/>
    </location>
</feature>
<evidence type="ECO:0000256" key="2">
    <source>
        <dbReference type="SAM" id="Phobius"/>
    </source>
</evidence>
<evidence type="ECO:0000313" key="4">
    <source>
        <dbReference type="EMBL" id="CAD9203494.1"/>
    </source>
</evidence>
<accession>A0A6U1FPE1</accession>
<reference evidence="3" key="1">
    <citation type="submission" date="2021-01" db="EMBL/GenBank/DDBJ databases">
        <authorList>
            <person name="Corre E."/>
            <person name="Pelletier E."/>
            <person name="Niang G."/>
            <person name="Scheremetjew M."/>
            <person name="Finn R."/>
            <person name="Kale V."/>
            <person name="Holt S."/>
            <person name="Cochrane G."/>
            <person name="Meng A."/>
            <person name="Brown T."/>
            <person name="Cohen L."/>
        </authorList>
    </citation>
    <scope>NUCLEOTIDE SEQUENCE</scope>
    <source>
        <strain evidence="3">PLY429</strain>
    </source>
</reference>
<organism evidence="3">
    <name type="scientific">Tetraselmis chuii</name>
    <dbReference type="NCBI Taxonomy" id="63592"/>
    <lineage>
        <taxon>Eukaryota</taxon>
        <taxon>Viridiplantae</taxon>
        <taxon>Chlorophyta</taxon>
        <taxon>core chlorophytes</taxon>
        <taxon>Chlorodendrophyceae</taxon>
        <taxon>Chlorodendrales</taxon>
        <taxon>Chlorodendraceae</taxon>
        <taxon>Tetraselmis</taxon>
    </lineage>
</organism>
<feature type="region of interest" description="Disordered" evidence="1">
    <location>
        <begin position="48"/>
        <end position="71"/>
    </location>
</feature>
<feature type="compositionally biased region" description="Gly residues" evidence="1">
    <location>
        <begin position="56"/>
        <end position="65"/>
    </location>
</feature>
<protein>
    <submittedName>
        <fullName evidence="3">Uncharacterized protein</fullName>
    </submittedName>
</protein>
<dbReference type="AlphaFoldDB" id="A0A6U1FPE1"/>
<proteinExistence type="predicted"/>
<feature type="region of interest" description="Disordered" evidence="1">
    <location>
        <begin position="87"/>
        <end position="145"/>
    </location>
</feature>
<keyword evidence="2" id="KW-1133">Transmembrane helix</keyword>
<keyword evidence="2" id="KW-0812">Transmembrane</keyword>
<name>A0A6U1FPE1_9CHLO</name>
<feature type="transmembrane region" description="Helical" evidence="2">
    <location>
        <begin position="179"/>
        <end position="200"/>
    </location>
</feature>
<sequence length="236" mass="24270">MQSKATAQLIRQPALLSVLPQRAPPRRSVIAPAPSVARRAFSRGRGHLGVVAASGSGDGQSGGSGEDVVPPSTESLFMKELRRRGVSASDSSIDEADVAQGAAGTSSSSSSSTGSSPFSIKGVSSDPFGGARTGGKAESATDAAALEDQLEKSRKLNSEGLEGLIPRATELLKLGGGQFLAFLPFMGAAVALFVGCFYLLGPSFVHGGTDASRPPPYVDPQLLLDEPTYDPMVPLR</sequence>
<dbReference type="EMBL" id="HBGG01011278">
    <property type="protein sequence ID" value="CAD9203494.1"/>
    <property type="molecule type" value="Transcribed_RNA"/>
</dbReference>
<gene>
    <name evidence="3" type="ORF">TCHU04912_LOCUS5728</name>
    <name evidence="4" type="ORF">TCHU04912_LOCUS5729</name>
</gene>
<dbReference type="EMBL" id="HBGG01011277">
    <property type="protein sequence ID" value="CAD9203493.1"/>
    <property type="molecule type" value="Transcribed_RNA"/>
</dbReference>